<dbReference type="Pfam" id="PF20989">
    <property type="entry name" value="Sarcoglycan_2_C"/>
    <property type="match status" value="1"/>
</dbReference>
<dbReference type="Proteomes" id="UP001652700">
    <property type="component" value="Unplaced"/>
</dbReference>
<dbReference type="Pfam" id="PF05510">
    <property type="entry name" value="Sarcoglycan_2"/>
    <property type="match status" value="1"/>
</dbReference>
<dbReference type="InterPro" id="IPR048346">
    <property type="entry name" value="Sarcoglycan_N"/>
</dbReference>
<dbReference type="GO" id="GO:0016012">
    <property type="term" value="C:sarcoglycan complex"/>
    <property type="evidence" value="ECO:0007669"/>
    <property type="project" value="InterPro"/>
</dbReference>
<dbReference type="InParanoid" id="A0A6P7FQR0"/>
<dbReference type="PANTHER" id="PTHR10132">
    <property type="entry name" value="ALPHA-/EPSILON-SARCOGLYCAN FAMILY MEMBER"/>
    <property type="match status" value="1"/>
</dbReference>
<accession>A0A6P7FQR0</accession>
<dbReference type="AlphaFoldDB" id="A0A6P7FQR0"/>
<evidence type="ECO:0000256" key="1">
    <source>
        <dbReference type="SAM" id="Phobius"/>
    </source>
</evidence>
<dbReference type="EnsemblMetazoa" id="XM_028282790.2">
    <property type="protein sequence ID" value="XP_028138591.1"/>
    <property type="gene ID" value="LOC114332983"/>
</dbReference>
<reference evidence="7" key="1">
    <citation type="submission" date="2025-04" db="UniProtKB">
        <authorList>
            <consortium name="RefSeq"/>
        </authorList>
    </citation>
    <scope>IDENTIFICATION</scope>
    <source>
        <tissue evidence="7">Whole insect</tissue>
    </source>
</reference>
<gene>
    <name evidence="7" type="primary">LOC114332983</name>
</gene>
<dbReference type="FunCoup" id="A0A6P7FQR0">
    <property type="interactions" value="58"/>
</dbReference>
<evidence type="ECO:0000313" key="7">
    <source>
        <dbReference type="RefSeq" id="XP_028138591.1"/>
    </source>
</evidence>
<evidence type="ECO:0000313" key="5">
    <source>
        <dbReference type="EnsemblMetazoa" id="XP_028138591.1"/>
    </source>
</evidence>
<protein>
    <submittedName>
        <fullName evidence="7">Epsilon-sarcoglycan isoform X1</fullName>
    </submittedName>
</protein>
<evidence type="ECO:0000259" key="4">
    <source>
        <dbReference type="Pfam" id="PF20989"/>
    </source>
</evidence>
<feature type="transmembrane region" description="Helical" evidence="1">
    <location>
        <begin position="292"/>
        <end position="316"/>
    </location>
</feature>
<dbReference type="InterPro" id="IPR008908">
    <property type="entry name" value="Sarcoglycan_alpha/epsilon"/>
</dbReference>
<feature type="domain" description="Sarcoglycan alpha/epsilon N-terminal" evidence="3">
    <location>
        <begin position="26"/>
        <end position="112"/>
    </location>
</feature>
<keyword evidence="1" id="KW-0472">Membrane</keyword>
<evidence type="ECO:0000259" key="3">
    <source>
        <dbReference type="Pfam" id="PF05510"/>
    </source>
</evidence>
<dbReference type="GeneID" id="114332983"/>
<keyword evidence="1" id="KW-0812">Transmembrane</keyword>
<dbReference type="PANTHER" id="PTHR10132:SF14">
    <property type="entry name" value="SARCOGLYCAN ALPHA, ISOFORM C"/>
    <property type="match status" value="1"/>
</dbReference>
<organism evidence="7">
    <name type="scientific">Diabrotica virgifera virgifera</name>
    <name type="common">western corn rootworm</name>
    <dbReference type="NCBI Taxonomy" id="50390"/>
    <lineage>
        <taxon>Eukaryota</taxon>
        <taxon>Metazoa</taxon>
        <taxon>Ecdysozoa</taxon>
        <taxon>Arthropoda</taxon>
        <taxon>Hexapoda</taxon>
        <taxon>Insecta</taxon>
        <taxon>Pterygota</taxon>
        <taxon>Neoptera</taxon>
        <taxon>Endopterygota</taxon>
        <taxon>Coleoptera</taxon>
        <taxon>Polyphaga</taxon>
        <taxon>Cucujiformia</taxon>
        <taxon>Chrysomeloidea</taxon>
        <taxon>Chrysomelidae</taxon>
        <taxon>Galerucinae</taxon>
        <taxon>Diabroticina</taxon>
        <taxon>Diabroticites</taxon>
        <taxon>Diabrotica</taxon>
    </lineage>
</organism>
<keyword evidence="2" id="KW-0732">Signal</keyword>
<proteinExistence type="predicted"/>
<evidence type="ECO:0000256" key="2">
    <source>
        <dbReference type="SAM" id="SignalP"/>
    </source>
</evidence>
<feature type="domain" description="Sarcoglycan alpha/epsilon second" evidence="4">
    <location>
        <begin position="121"/>
        <end position="248"/>
    </location>
</feature>
<feature type="signal peptide" evidence="2">
    <location>
        <begin position="1"/>
        <end position="19"/>
    </location>
</feature>
<dbReference type="RefSeq" id="XP_028138591.1">
    <property type="nucleotide sequence ID" value="XM_028282790.1"/>
</dbReference>
<dbReference type="KEGG" id="dvv:114332983"/>
<feature type="chain" id="PRO_5027598743" evidence="2">
    <location>
        <begin position="20"/>
        <end position="420"/>
    </location>
</feature>
<keyword evidence="6" id="KW-1185">Reference proteome</keyword>
<dbReference type="OrthoDB" id="10019906at2759"/>
<evidence type="ECO:0000313" key="6">
    <source>
        <dbReference type="Proteomes" id="UP001652700"/>
    </source>
</evidence>
<sequence>MMLTISINLFLLFCALSNAKDANVLMTEVFAIPLDPPMFNWTYEGIEEQFVYQASLLNAPDLPSWINYLYSEQHYSGFLYGVPPQINENVQLEVVALNKKTYETKVENINIIISEKLNSARYEVLLKIDNINVEDMFDVDRMEALKNVFRKELWKNSAYDLYVTFLNSAVDLGARKPANPREGEGVVIRLGSENSFSTELIELQEEVKPLWGKWSEGNCPREYKRTSVERYFRDAGFALDWCSFRLVDNNNSAMHHKNGNLVSDEVDDSETDGIWHSISKADVPQRSYFNELVVSLIVPFVILIVLGLVLSFLLCFQHDEIEDENEVYFQNLFHICTDYYYDHYIYKRASHIDDLTSDQISYPETVHRPVETFRSFNNRDSTLSPDLCSHSNSPNSTINRGVHCRPSPPPYVRPKFKSDL</sequence>
<name>A0A6P7FQR0_DIAVI</name>
<keyword evidence="1" id="KW-1133">Transmembrane helix</keyword>
<dbReference type="InterPro" id="IPR048347">
    <property type="entry name" value="Sarcoglycan_C"/>
</dbReference>
<reference evidence="5" key="2">
    <citation type="submission" date="2025-05" db="UniProtKB">
        <authorList>
            <consortium name="EnsemblMetazoa"/>
        </authorList>
    </citation>
    <scope>IDENTIFICATION</scope>
</reference>